<sequence length="203" mass="22319">MSTFFGPLDSDGRVPARQQTRVASFLVSAHGALGRRFALALPLRLESAWQTELNAQFYNESEIVSLLLRATHWTPDLALGYLAAAWETAWFPAAADGIPDQSLAFAVDLATLAHAIHAGIRPAALLPVEANANDPFAMALRRVEFESGRLLQAQIMFLKGESLLPFRDAVSAALERRHAEVRKLWREMLESIDISGDENGVKP</sequence>
<dbReference type="EMBL" id="BMHC01000001">
    <property type="protein sequence ID" value="GGI19831.1"/>
    <property type="molecule type" value="Genomic_DNA"/>
</dbReference>
<dbReference type="AlphaFoldDB" id="A0A410V1Y1"/>
<organism evidence="1 4">
    <name type="scientific">Bradyrhizobium guangdongense</name>
    <dbReference type="NCBI Taxonomy" id="1325090"/>
    <lineage>
        <taxon>Bacteria</taxon>
        <taxon>Pseudomonadati</taxon>
        <taxon>Pseudomonadota</taxon>
        <taxon>Alphaproteobacteria</taxon>
        <taxon>Hyphomicrobiales</taxon>
        <taxon>Nitrobacteraceae</taxon>
        <taxon>Bradyrhizobium</taxon>
    </lineage>
</organism>
<keyword evidence="3" id="KW-1185">Reference proteome</keyword>
<protein>
    <submittedName>
        <fullName evidence="1">Uncharacterized protein</fullName>
    </submittedName>
</protein>
<evidence type="ECO:0000313" key="1">
    <source>
        <dbReference type="EMBL" id="GGI19831.1"/>
    </source>
</evidence>
<evidence type="ECO:0000313" key="3">
    <source>
        <dbReference type="Proteomes" id="UP000593880"/>
    </source>
</evidence>
<dbReference type="Proteomes" id="UP000593880">
    <property type="component" value="Chromosome"/>
</dbReference>
<name>A0A410V1Y1_9BRAD</name>
<evidence type="ECO:0000313" key="2">
    <source>
        <dbReference type="EMBL" id="QOZ58718.1"/>
    </source>
</evidence>
<dbReference type="RefSeq" id="WP_128964333.1">
    <property type="nucleotide sequence ID" value="NZ_BMHC01000001.1"/>
</dbReference>
<dbReference type="EMBL" id="CP030057">
    <property type="protein sequence ID" value="QOZ58718.1"/>
    <property type="molecule type" value="Genomic_DNA"/>
</dbReference>
<evidence type="ECO:0000313" key="4">
    <source>
        <dbReference type="Proteomes" id="UP000625079"/>
    </source>
</evidence>
<reference evidence="1" key="1">
    <citation type="journal article" date="2014" name="Int. J. Syst. Evol. Microbiol.">
        <title>Complete genome sequence of Corynebacterium casei LMG S-19264T (=DSM 44701T), isolated from a smear-ripened cheese.</title>
        <authorList>
            <consortium name="US DOE Joint Genome Institute (JGI-PGF)"/>
            <person name="Walter F."/>
            <person name="Albersmeier A."/>
            <person name="Kalinowski J."/>
            <person name="Ruckert C."/>
        </authorList>
    </citation>
    <scope>NUCLEOTIDE SEQUENCE</scope>
    <source>
        <strain evidence="1">CGMCC 1.15034</strain>
    </source>
</reference>
<proteinExistence type="predicted"/>
<accession>A0A410V1Y1</accession>
<dbReference type="OrthoDB" id="8228447at2"/>
<dbReference type="Proteomes" id="UP000625079">
    <property type="component" value="Unassembled WGS sequence"/>
</dbReference>
<reference evidence="2 3" key="2">
    <citation type="submission" date="2018-06" db="EMBL/GenBank/DDBJ databases">
        <title>Comparative genomics of rhizobia nodulating Arachis hypogaea in China.</title>
        <authorList>
            <person name="Li Y."/>
        </authorList>
    </citation>
    <scope>NUCLEOTIDE SEQUENCE [LARGE SCALE GENOMIC DNA]</scope>
    <source>
        <strain evidence="2 3">CCBAU 51658</strain>
    </source>
</reference>
<reference evidence="1" key="3">
    <citation type="submission" date="2022-12" db="EMBL/GenBank/DDBJ databases">
        <authorList>
            <person name="Sun Q."/>
            <person name="Zhou Y."/>
        </authorList>
    </citation>
    <scope>NUCLEOTIDE SEQUENCE</scope>
    <source>
        <strain evidence="1">CGMCC 1.15034</strain>
    </source>
</reference>
<gene>
    <name evidence="1" type="ORF">GCM10010987_06320</name>
    <name evidence="2" type="ORF">XH86_08205</name>
</gene>